<name>A0A453HAZ3_AEGTS</name>
<dbReference type="InterPro" id="IPR004014">
    <property type="entry name" value="ATPase_P-typ_cation-transptr_N"/>
</dbReference>
<dbReference type="InterPro" id="IPR023298">
    <property type="entry name" value="ATPase_P-typ_TM_dom_sf"/>
</dbReference>
<evidence type="ECO:0000313" key="2">
    <source>
        <dbReference type="EnsemblPlants" id="AET4Gv20127200.39"/>
    </source>
</evidence>
<protein>
    <recommendedName>
        <fullName evidence="1">Cation-transporting P-type ATPase N-terminal domain-containing protein</fullName>
    </recommendedName>
</protein>
<dbReference type="EnsemblPlants" id="AET4Gv20127200.39">
    <property type="protein sequence ID" value="AET4Gv20127200.39"/>
    <property type="gene ID" value="AET4Gv20127200"/>
</dbReference>
<evidence type="ECO:0000313" key="3">
    <source>
        <dbReference type="Proteomes" id="UP000015105"/>
    </source>
</evidence>
<sequence length="47" mass="5155">MEDAYAKSVAEVLQAFGVDRTKGLSDSQVEQHASLYGKNVLPQEESK</sequence>
<organism evidence="2 3">
    <name type="scientific">Aegilops tauschii subsp. strangulata</name>
    <name type="common">Goatgrass</name>
    <dbReference type="NCBI Taxonomy" id="200361"/>
    <lineage>
        <taxon>Eukaryota</taxon>
        <taxon>Viridiplantae</taxon>
        <taxon>Streptophyta</taxon>
        <taxon>Embryophyta</taxon>
        <taxon>Tracheophyta</taxon>
        <taxon>Spermatophyta</taxon>
        <taxon>Magnoliopsida</taxon>
        <taxon>Liliopsida</taxon>
        <taxon>Poales</taxon>
        <taxon>Poaceae</taxon>
        <taxon>BOP clade</taxon>
        <taxon>Pooideae</taxon>
        <taxon>Triticodae</taxon>
        <taxon>Triticeae</taxon>
        <taxon>Triticinae</taxon>
        <taxon>Aegilops</taxon>
    </lineage>
</organism>
<feature type="domain" description="Cation-transporting P-type ATPase N-terminal" evidence="1">
    <location>
        <begin position="5"/>
        <end position="46"/>
    </location>
</feature>
<evidence type="ECO:0000259" key="1">
    <source>
        <dbReference type="Pfam" id="PF00690"/>
    </source>
</evidence>
<keyword evidence="3" id="KW-1185">Reference proteome</keyword>
<accession>A0A453HAZ3</accession>
<dbReference type="Gramene" id="AET4Gv20127200.39">
    <property type="protein sequence ID" value="AET4Gv20127200.39"/>
    <property type="gene ID" value="AET4Gv20127200"/>
</dbReference>
<reference evidence="2" key="5">
    <citation type="journal article" date="2021" name="G3 (Bethesda)">
        <title>Aegilops tauschii genome assembly Aet v5.0 features greater sequence contiguity and improved annotation.</title>
        <authorList>
            <person name="Wang L."/>
            <person name="Zhu T."/>
            <person name="Rodriguez J.C."/>
            <person name="Deal K.R."/>
            <person name="Dubcovsky J."/>
            <person name="McGuire P.E."/>
            <person name="Lux T."/>
            <person name="Spannagl M."/>
            <person name="Mayer K.F.X."/>
            <person name="Baldrich P."/>
            <person name="Meyers B.C."/>
            <person name="Huo N."/>
            <person name="Gu Y.Q."/>
            <person name="Zhou H."/>
            <person name="Devos K.M."/>
            <person name="Bennetzen J.L."/>
            <person name="Unver T."/>
            <person name="Budak H."/>
            <person name="Gulick P.J."/>
            <person name="Galiba G."/>
            <person name="Kalapos B."/>
            <person name="Nelson D.R."/>
            <person name="Li P."/>
            <person name="You F.M."/>
            <person name="Luo M.C."/>
            <person name="Dvorak J."/>
        </authorList>
    </citation>
    <scope>NUCLEOTIDE SEQUENCE [LARGE SCALE GENOMIC DNA]</scope>
    <source>
        <strain evidence="2">cv. AL8/78</strain>
    </source>
</reference>
<reference evidence="2" key="3">
    <citation type="journal article" date="2017" name="Nature">
        <title>Genome sequence of the progenitor of the wheat D genome Aegilops tauschii.</title>
        <authorList>
            <person name="Luo M.C."/>
            <person name="Gu Y.Q."/>
            <person name="Puiu D."/>
            <person name="Wang H."/>
            <person name="Twardziok S.O."/>
            <person name="Deal K.R."/>
            <person name="Huo N."/>
            <person name="Zhu T."/>
            <person name="Wang L."/>
            <person name="Wang Y."/>
            <person name="McGuire P.E."/>
            <person name="Liu S."/>
            <person name="Long H."/>
            <person name="Ramasamy R.K."/>
            <person name="Rodriguez J.C."/>
            <person name="Van S.L."/>
            <person name="Yuan L."/>
            <person name="Wang Z."/>
            <person name="Xia Z."/>
            <person name="Xiao L."/>
            <person name="Anderson O.D."/>
            <person name="Ouyang S."/>
            <person name="Liang Y."/>
            <person name="Zimin A.V."/>
            <person name="Pertea G."/>
            <person name="Qi P."/>
            <person name="Bennetzen J.L."/>
            <person name="Dai X."/>
            <person name="Dawson M.W."/>
            <person name="Muller H.G."/>
            <person name="Kugler K."/>
            <person name="Rivarola-Duarte L."/>
            <person name="Spannagl M."/>
            <person name="Mayer K.F.X."/>
            <person name="Lu F.H."/>
            <person name="Bevan M.W."/>
            <person name="Leroy P."/>
            <person name="Li P."/>
            <person name="You F.M."/>
            <person name="Sun Q."/>
            <person name="Liu Z."/>
            <person name="Lyons E."/>
            <person name="Wicker T."/>
            <person name="Salzberg S.L."/>
            <person name="Devos K.M."/>
            <person name="Dvorak J."/>
        </authorList>
    </citation>
    <scope>NUCLEOTIDE SEQUENCE [LARGE SCALE GENOMIC DNA]</scope>
    <source>
        <strain evidence="2">cv. AL8/78</strain>
    </source>
</reference>
<dbReference type="Pfam" id="PF00690">
    <property type="entry name" value="Cation_ATPase_N"/>
    <property type="match status" value="1"/>
</dbReference>
<dbReference type="SUPFAM" id="SSF81665">
    <property type="entry name" value="Calcium ATPase, transmembrane domain M"/>
    <property type="match status" value="1"/>
</dbReference>
<reference evidence="3" key="1">
    <citation type="journal article" date="2014" name="Science">
        <title>Ancient hybridizations among the ancestral genomes of bread wheat.</title>
        <authorList>
            <consortium name="International Wheat Genome Sequencing Consortium,"/>
            <person name="Marcussen T."/>
            <person name="Sandve S.R."/>
            <person name="Heier L."/>
            <person name="Spannagl M."/>
            <person name="Pfeifer M."/>
            <person name="Jakobsen K.S."/>
            <person name="Wulff B.B."/>
            <person name="Steuernagel B."/>
            <person name="Mayer K.F."/>
            <person name="Olsen O.A."/>
        </authorList>
    </citation>
    <scope>NUCLEOTIDE SEQUENCE [LARGE SCALE GENOMIC DNA]</scope>
    <source>
        <strain evidence="3">cv. AL8/78</strain>
    </source>
</reference>
<dbReference type="Proteomes" id="UP000015105">
    <property type="component" value="Chromosome 4D"/>
</dbReference>
<reference evidence="3" key="2">
    <citation type="journal article" date="2017" name="Nat. Plants">
        <title>The Aegilops tauschii genome reveals multiple impacts of transposons.</title>
        <authorList>
            <person name="Zhao G."/>
            <person name="Zou C."/>
            <person name="Li K."/>
            <person name="Wang K."/>
            <person name="Li T."/>
            <person name="Gao L."/>
            <person name="Zhang X."/>
            <person name="Wang H."/>
            <person name="Yang Z."/>
            <person name="Liu X."/>
            <person name="Jiang W."/>
            <person name="Mao L."/>
            <person name="Kong X."/>
            <person name="Jiao Y."/>
            <person name="Jia J."/>
        </authorList>
    </citation>
    <scope>NUCLEOTIDE SEQUENCE [LARGE SCALE GENOMIC DNA]</scope>
    <source>
        <strain evidence="3">cv. AL8/78</strain>
    </source>
</reference>
<proteinExistence type="predicted"/>
<reference evidence="2" key="4">
    <citation type="submission" date="2019-03" db="UniProtKB">
        <authorList>
            <consortium name="EnsemblPlants"/>
        </authorList>
    </citation>
    <scope>IDENTIFICATION</scope>
</reference>
<dbReference type="AlphaFoldDB" id="A0A453HAZ3"/>